<accession>A0A0A3IYV3</accession>
<proteinExistence type="predicted"/>
<protein>
    <submittedName>
        <fullName evidence="2">Uncharacterized protein</fullName>
    </submittedName>
</protein>
<evidence type="ECO:0000256" key="1">
    <source>
        <dbReference type="SAM" id="Phobius"/>
    </source>
</evidence>
<evidence type="ECO:0000313" key="2">
    <source>
        <dbReference type="EMBL" id="KGR89861.1"/>
    </source>
</evidence>
<comment type="caution">
    <text evidence="2">The sequence shown here is derived from an EMBL/GenBank/DDBJ whole genome shotgun (WGS) entry which is preliminary data.</text>
</comment>
<reference evidence="2 3" key="1">
    <citation type="submission" date="2014-02" db="EMBL/GenBank/DDBJ databases">
        <title>Draft genome sequence of Lysinibacillus massiliensis CCUG 49529.</title>
        <authorList>
            <person name="Zhang F."/>
            <person name="Wang G."/>
            <person name="Zhang L."/>
        </authorList>
    </citation>
    <scope>NUCLEOTIDE SEQUENCE [LARGE SCALE GENOMIC DNA]</scope>
    <source>
        <strain evidence="2 3">CCUG 49529</strain>
    </source>
</reference>
<evidence type="ECO:0000313" key="3">
    <source>
        <dbReference type="Proteomes" id="UP000030595"/>
    </source>
</evidence>
<dbReference type="EMBL" id="JPVQ01000032">
    <property type="protein sequence ID" value="KGR89861.1"/>
    <property type="molecule type" value="Genomic_DNA"/>
</dbReference>
<keyword evidence="3" id="KW-1185">Reference proteome</keyword>
<dbReference type="AlphaFoldDB" id="A0A0A3IYV3"/>
<keyword evidence="1" id="KW-1133">Transmembrane helix</keyword>
<sequence length="59" mass="6763">MHVLLLGTATYLLFFKITFIDNIAKTAIIATANRLTTIRELIFSILIWYIVFESKKGSQ</sequence>
<gene>
    <name evidence="2" type="ORF">CD30_14835</name>
</gene>
<name>A0A0A3IYV3_9BACL</name>
<organism evidence="2 3">
    <name type="scientific">Ureibacillus massiliensis 4400831 = CIP 108448 = CCUG 49529</name>
    <dbReference type="NCBI Taxonomy" id="1211035"/>
    <lineage>
        <taxon>Bacteria</taxon>
        <taxon>Bacillati</taxon>
        <taxon>Bacillota</taxon>
        <taxon>Bacilli</taxon>
        <taxon>Bacillales</taxon>
        <taxon>Caryophanaceae</taxon>
        <taxon>Ureibacillus</taxon>
    </lineage>
</organism>
<keyword evidence="1" id="KW-0812">Transmembrane</keyword>
<dbReference type="Proteomes" id="UP000030595">
    <property type="component" value="Unassembled WGS sequence"/>
</dbReference>
<keyword evidence="1" id="KW-0472">Membrane</keyword>
<feature type="transmembrane region" description="Helical" evidence="1">
    <location>
        <begin position="36"/>
        <end position="52"/>
    </location>
</feature>